<organism evidence="1 2">
    <name type="scientific">Robiginitalea aurantiaca</name>
    <dbReference type="NCBI Taxonomy" id="3056915"/>
    <lineage>
        <taxon>Bacteria</taxon>
        <taxon>Pseudomonadati</taxon>
        <taxon>Bacteroidota</taxon>
        <taxon>Flavobacteriia</taxon>
        <taxon>Flavobacteriales</taxon>
        <taxon>Flavobacteriaceae</taxon>
        <taxon>Robiginitalea</taxon>
    </lineage>
</organism>
<reference evidence="1" key="1">
    <citation type="submission" date="2023-06" db="EMBL/GenBank/DDBJ databases">
        <title>Robiginitalea aurantiacus sp. nov. and Algoriphagus sediminis sp. nov., isolated from coastal sediment.</title>
        <authorList>
            <person name="Zhou Z.Y."/>
            <person name="An J."/>
            <person name="Jia Y.W."/>
            <person name="Du Z.J."/>
        </authorList>
    </citation>
    <scope>NUCLEOTIDE SEQUENCE</scope>
    <source>
        <strain evidence="1">M39</strain>
    </source>
</reference>
<evidence type="ECO:0000313" key="1">
    <source>
        <dbReference type="EMBL" id="MDM9631772.1"/>
    </source>
</evidence>
<accession>A0ABT7WFS5</accession>
<dbReference type="EMBL" id="JAUDUY010000004">
    <property type="protein sequence ID" value="MDM9631772.1"/>
    <property type="molecule type" value="Genomic_DNA"/>
</dbReference>
<sequence>MSSRSTDLIRIRPDLSSSFRTQADTTNNEQFQNGTLRPVIKFQNDLLLAAFRNYAVKHKGQFFEMSQEKKVKYIENAIQKDIKFRNSLKGMLIGQFTLEEYERYIQNSSALNKRMMQMVIERLKDQMQLLHPPLIQY</sequence>
<name>A0ABT7WFS5_9FLAO</name>
<comment type="caution">
    <text evidence="1">The sequence shown here is derived from an EMBL/GenBank/DDBJ whole genome shotgun (WGS) entry which is preliminary data.</text>
</comment>
<dbReference type="Proteomes" id="UP001174839">
    <property type="component" value="Unassembled WGS sequence"/>
</dbReference>
<protein>
    <submittedName>
        <fullName evidence="1">Glyoxalase</fullName>
    </submittedName>
</protein>
<dbReference type="RefSeq" id="WP_289725136.1">
    <property type="nucleotide sequence ID" value="NZ_JAUDUY010000004.1"/>
</dbReference>
<gene>
    <name evidence="1" type="ORF">QU605_09835</name>
</gene>
<keyword evidence="2" id="KW-1185">Reference proteome</keyword>
<evidence type="ECO:0000313" key="2">
    <source>
        <dbReference type="Proteomes" id="UP001174839"/>
    </source>
</evidence>
<proteinExistence type="predicted"/>